<dbReference type="RefSeq" id="WP_338202250.1">
    <property type="nucleotide sequence ID" value="NZ_JAEKNR010000136.1"/>
</dbReference>
<evidence type="ECO:0000313" key="3">
    <source>
        <dbReference type="EMBL" id="MBJ7598968.1"/>
    </source>
</evidence>
<dbReference type="Pfam" id="PF13365">
    <property type="entry name" value="Trypsin_2"/>
    <property type="match status" value="1"/>
</dbReference>
<dbReference type="PROSITE" id="PS51257">
    <property type="entry name" value="PROKAR_LIPOPROTEIN"/>
    <property type="match status" value="1"/>
</dbReference>
<keyword evidence="1" id="KW-0472">Membrane</keyword>
<comment type="caution">
    <text evidence="3">The sequence shown here is derived from an EMBL/GenBank/DDBJ whole genome shotgun (WGS) entry which is preliminary data.</text>
</comment>
<dbReference type="InterPro" id="IPR009003">
    <property type="entry name" value="Peptidase_S1_PA"/>
</dbReference>
<organism evidence="3 4">
    <name type="scientific">Candidatus Nephthysia bennettiae</name>
    <dbReference type="NCBI Taxonomy" id="3127016"/>
    <lineage>
        <taxon>Bacteria</taxon>
        <taxon>Bacillati</taxon>
        <taxon>Candidatus Dormiibacterota</taxon>
        <taxon>Candidatus Dormibacteria</taxon>
        <taxon>Candidatus Dormibacterales</taxon>
        <taxon>Candidatus Dormibacteraceae</taxon>
        <taxon>Candidatus Nephthysia</taxon>
    </lineage>
</organism>
<accession>A0A934N9F4</accession>
<dbReference type="PANTHER" id="PTHR43019:SF23">
    <property type="entry name" value="PROTEASE DO-LIKE 5, CHLOROPLASTIC"/>
    <property type="match status" value="1"/>
</dbReference>
<dbReference type="EMBL" id="JAEKNR010000136">
    <property type="protein sequence ID" value="MBJ7598968.1"/>
    <property type="molecule type" value="Genomic_DNA"/>
</dbReference>
<keyword evidence="1" id="KW-1133">Transmembrane helix</keyword>
<feature type="chain" id="PRO_5036745882" evidence="2">
    <location>
        <begin position="29"/>
        <end position="475"/>
    </location>
</feature>
<sequence>MGSRWALAWVFVCVFVALSACTPGTAGTAGSQLPPTQIFESVKPAVVLVEAAQSVNWSVPEPSIDQSKAGQLNERLLAMVRAGTVAPNQDALRRATAQLITDDPGSWFSLAGSRYRRTDTVYLVGSGFFVTEDGYLLTNAHVVQASQEDVKRLLVGGVTQGTAEQAFVQSVRDGLAQGLQTQVTDQQASKLARWLSGVYVSDVQVESVRPTYRIAFGSHSPKEIEIQGLPVRVVAQGSPVPGKDVAVLKADAGLHVALPLAAQPPGQGAGLEVVGYPCGCQTAEDVGPDKTLVPTLTQGSVQGELPMPSGWLATGTDARMEHGNSGGPALDRSGSVVGLATFRGGGSQTYNFVLPIAVTREFTKQAHVRPARGTLGERYTRAVSEYRQQHYRAALALFQQVAKLDAHNPYVAGYVDSSNRAIAAGRDRTPPPTPDYLRWLLAYWPYALIGFWALGAVVAAVALRPRLFGRSPTGR</sequence>
<keyword evidence="1" id="KW-0812">Transmembrane</keyword>
<feature type="transmembrane region" description="Helical" evidence="1">
    <location>
        <begin position="443"/>
        <end position="463"/>
    </location>
</feature>
<dbReference type="Proteomes" id="UP000612893">
    <property type="component" value="Unassembled WGS sequence"/>
</dbReference>
<dbReference type="SUPFAM" id="SSF50494">
    <property type="entry name" value="Trypsin-like serine proteases"/>
    <property type="match status" value="1"/>
</dbReference>
<name>A0A934N9F4_9BACT</name>
<dbReference type="InterPro" id="IPR043504">
    <property type="entry name" value="Peptidase_S1_PA_chymotrypsin"/>
</dbReference>
<evidence type="ECO:0000256" key="2">
    <source>
        <dbReference type="SAM" id="SignalP"/>
    </source>
</evidence>
<evidence type="ECO:0000313" key="4">
    <source>
        <dbReference type="Proteomes" id="UP000612893"/>
    </source>
</evidence>
<gene>
    <name evidence="3" type="ORF">JF922_12905</name>
</gene>
<dbReference type="Gene3D" id="2.40.10.120">
    <property type="match status" value="1"/>
</dbReference>
<feature type="signal peptide" evidence="2">
    <location>
        <begin position="1"/>
        <end position="28"/>
    </location>
</feature>
<dbReference type="PANTHER" id="PTHR43019">
    <property type="entry name" value="SERINE ENDOPROTEASE DEGS"/>
    <property type="match status" value="1"/>
</dbReference>
<evidence type="ECO:0000256" key="1">
    <source>
        <dbReference type="SAM" id="Phobius"/>
    </source>
</evidence>
<keyword evidence="2" id="KW-0732">Signal</keyword>
<dbReference type="AlphaFoldDB" id="A0A934N9F4"/>
<proteinExistence type="predicted"/>
<dbReference type="Gene3D" id="2.40.10.10">
    <property type="entry name" value="Trypsin-like serine proteases"/>
    <property type="match status" value="1"/>
</dbReference>
<protein>
    <submittedName>
        <fullName evidence="3">Trypsin-like peptidase domain-containing protein</fullName>
    </submittedName>
</protein>
<keyword evidence="4" id="KW-1185">Reference proteome</keyword>
<reference evidence="3" key="1">
    <citation type="submission" date="2020-10" db="EMBL/GenBank/DDBJ databases">
        <title>Ca. Dormibacterota MAGs.</title>
        <authorList>
            <person name="Montgomery K."/>
        </authorList>
    </citation>
    <scope>NUCLEOTIDE SEQUENCE [LARGE SCALE GENOMIC DNA]</scope>
    <source>
        <strain evidence="3">SC8812_S17_10</strain>
    </source>
</reference>